<accession>A0A3M0FVU0</accession>
<reference evidence="1 2" key="1">
    <citation type="submission" date="2018-10" db="EMBL/GenBank/DDBJ databases">
        <title>Dokdonia luteus sp. nov., isolated from sea water.</title>
        <authorList>
            <person name="Zhou L.Y."/>
            <person name="Du Z.J."/>
        </authorList>
    </citation>
    <scope>NUCLEOTIDE SEQUENCE [LARGE SCALE GENOMIC DNA]</scope>
    <source>
        <strain evidence="1 2">SH27</strain>
    </source>
</reference>
<sequence>MASLREFLIEKGYTRVRLFPTVTNHLEMKAKINGIEGSFILDTGASSSCIDFSHGTHFELISEASEVLAAGAGATDMRTELSQGNSLTIGKWTMKELDIVLFDLSNVNTALENHNAQPVHGILGADVLNGGRGIIDYKYNCLYLK</sequence>
<evidence type="ECO:0000313" key="1">
    <source>
        <dbReference type="EMBL" id="RMB56801.1"/>
    </source>
</evidence>
<dbReference type="GO" id="GO:0004190">
    <property type="term" value="F:aspartic-type endopeptidase activity"/>
    <property type="evidence" value="ECO:0007669"/>
    <property type="project" value="InterPro"/>
</dbReference>
<name>A0A3M0FVU0_9FLAO</name>
<organism evidence="1 2">
    <name type="scientific">Dokdonia sinensis</name>
    <dbReference type="NCBI Taxonomy" id="2479847"/>
    <lineage>
        <taxon>Bacteria</taxon>
        <taxon>Pseudomonadati</taxon>
        <taxon>Bacteroidota</taxon>
        <taxon>Flavobacteriia</taxon>
        <taxon>Flavobacteriales</taxon>
        <taxon>Flavobacteriaceae</taxon>
        <taxon>Dokdonia</taxon>
    </lineage>
</organism>
<dbReference type="Proteomes" id="UP000281985">
    <property type="component" value="Unassembled WGS sequence"/>
</dbReference>
<gene>
    <name evidence="1" type="ORF">EAX61_13360</name>
</gene>
<protein>
    <submittedName>
        <fullName evidence="1">Acid protease</fullName>
    </submittedName>
</protein>
<keyword evidence="1" id="KW-0378">Hydrolase</keyword>
<evidence type="ECO:0000313" key="2">
    <source>
        <dbReference type="Proteomes" id="UP000281985"/>
    </source>
</evidence>
<dbReference type="RefSeq" id="WP_121918221.1">
    <property type="nucleotide sequence ID" value="NZ_REFV01000014.1"/>
</dbReference>
<comment type="caution">
    <text evidence="1">The sequence shown here is derived from an EMBL/GenBank/DDBJ whole genome shotgun (WGS) entry which is preliminary data.</text>
</comment>
<dbReference type="OrthoDB" id="5975497at2"/>
<dbReference type="InterPro" id="IPR021109">
    <property type="entry name" value="Peptidase_aspartic_dom_sf"/>
</dbReference>
<dbReference type="Gene3D" id="2.40.70.10">
    <property type="entry name" value="Acid Proteases"/>
    <property type="match status" value="1"/>
</dbReference>
<dbReference type="SUPFAM" id="SSF50630">
    <property type="entry name" value="Acid proteases"/>
    <property type="match status" value="1"/>
</dbReference>
<dbReference type="InterPro" id="IPR001969">
    <property type="entry name" value="Aspartic_peptidase_AS"/>
</dbReference>
<dbReference type="PROSITE" id="PS00141">
    <property type="entry name" value="ASP_PROTEASE"/>
    <property type="match status" value="1"/>
</dbReference>
<dbReference type="CDD" id="cd05483">
    <property type="entry name" value="retropepsin_like_bacteria"/>
    <property type="match status" value="1"/>
</dbReference>
<keyword evidence="2" id="KW-1185">Reference proteome</keyword>
<dbReference type="Pfam" id="PF13650">
    <property type="entry name" value="Asp_protease_2"/>
    <property type="match status" value="1"/>
</dbReference>
<dbReference type="InterPro" id="IPR034122">
    <property type="entry name" value="Retropepsin-like_bacterial"/>
</dbReference>
<dbReference type="AlphaFoldDB" id="A0A3M0FVU0"/>
<dbReference type="EMBL" id="REFV01000014">
    <property type="protein sequence ID" value="RMB56801.1"/>
    <property type="molecule type" value="Genomic_DNA"/>
</dbReference>
<dbReference type="GO" id="GO:0006508">
    <property type="term" value="P:proteolysis"/>
    <property type="evidence" value="ECO:0007669"/>
    <property type="project" value="UniProtKB-KW"/>
</dbReference>
<keyword evidence="1" id="KW-0645">Protease</keyword>
<proteinExistence type="predicted"/>